<feature type="chain" id="PRO_5018248045" evidence="1">
    <location>
        <begin position="25"/>
        <end position="110"/>
    </location>
</feature>
<keyword evidence="1" id="KW-0732">Signal</keyword>
<protein>
    <submittedName>
        <fullName evidence="2">Uncharacterized protein</fullName>
    </submittedName>
</protein>
<sequence>MNRILKIAILYSIVLAIIDQQASALSVKKENDSSNELENYSFEKSSENLKDDIVTPVSIKSKRSKDDSNDKKSRWEEFITLFSEFMEYLHRKNMKTEYSPEYSIRRQKDF</sequence>
<evidence type="ECO:0000313" key="3">
    <source>
        <dbReference type="Proteomes" id="UP000276133"/>
    </source>
</evidence>
<evidence type="ECO:0000313" key="2">
    <source>
        <dbReference type="EMBL" id="RNA23414.1"/>
    </source>
</evidence>
<organism evidence="2 3">
    <name type="scientific">Brachionus plicatilis</name>
    <name type="common">Marine rotifer</name>
    <name type="synonym">Brachionus muelleri</name>
    <dbReference type="NCBI Taxonomy" id="10195"/>
    <lineage>
        <taxon>Eukaryota</taxon>
        <taxon>Metazoa</taxon>
        <taxon>Spiralia</taxon>
        <taxon>Gnathifera</taxon>
        <taxon>Rotifera</taxon>
        <taxon>Eurotatoria</taxon>
        <taxon>Monogononta</taxon>
        <taxon>Pseudotrocha</taxon>
        <taxon>Ploima</taxon>
        <taxon>Brachionidae</taxon>
        <taxon>Brachionus</taxon>
    </lineage>
</organism>
<keyword evidence="3" id="KW-1185">Reference proteome</keyword>
<reference evidence="2 3" key="1">
    <citation type="journal article" date="2018" name="Sci. Rep.">
        <title>Genomic signatures of local adaptation to the degree of environmental predictability in rotifers.</title>
        <authorList>
            <person name="Franch-Gras L."/>
            <person name="Hahn C."/>
            <person name="Garcia-Roger E.M."/>
            <person name="Carmona M.J."/>
            <person name="Serra M."/>
            <person name="Gomez A."/>
        </authorList>
    </citation>
    <scope>NUCLEOTIDE SEQUENCE [LARGE SCALE GENOMIC DNA]</scope>
    <source>
        <strain evidence="2">HYR1</strain>
    </source>
</reference>
<comment type="caution">
    <text evidence="2">The sequence shown here is derived from an EMBL/GenBank/DDBJ whole genome shotgun (WGS) entry which is preliminary data.</text>
</comment>
<name>A0A3M7RIX8_BRAPC</name>
<gene>
    <name evidence="2" type="ORF">BpHYR1_052834</name>
</gene>
<accession>A0A3M7RIX8</accession>
<dbReference type="Proteomes" id="UP000276133">
    <property type="component" value="Unassembled WGS sequence"/>
</dbReference>
<evidence type="ECO:0000256" key="1">
    <source>
        <dbReference type="SAM" id="SignalP"/>
    </source>
</evidence>
<feature type="signal peptide" evidence="1">
    <location>
        <begin position="1"/>
        <end position="24"/>
    </location>
</feature>
<dbReference type="EMBL" id="REGN01003291">
    <property type="protein sequence ID" value="RNA23414.1"/>
    <property type="molecule type" value="Genomic_DNA"/>
</dbReference>
<dbReference type="AlphaFoldDB" id="A0A3M7RIX8"/>
<proteinExistence type="predicted"/>